<evidence type="ECO:0000259" key="5">
    <source>
        <dbReference type="PROSITE" id="PS50011"/>
    </source>
</evidence>
<evidence type="ECO:0000259" key="7">
    <source>
        <dbReference type="PROSITE" id="PS50113"/>
    </source>
</evidence>
<dbReference type="InterPro" id="IPR029016">
    <property type="entry name" value="GAF-like_dom_sf"/>
</dbReference>
<dbReference type="CDD" id="cd00130">
    <property type="entry name" value="PAS"/>
    <property type="match status" value="1"/>
</dbReference>
<gene>
    <name evidence="8" type="ORF">PPSIR1_39520</name>
</gene>
<dbReference type="InterPro" id="IPR004358">
    <property type="entry name" value="Sig_transdc_His_kin-like_C"/>
</dbReference>
<dbReference type="GO" id="GO:0000155">
    <property type="term" value="F:phosphorelay sensor kinase activity"/>
    <property type="evidence" value="ECO:0007669"/>
    <property type="project" value="InterPro"/>
</dbReference>
<keyword evidence="8" id="KW-0418">Kinase</keyword>
<dbReference type="InterPro" id="IPR000719">
    <property type="entry name" value="Prot_kinase_dom"/>
</dbReference>
<sequence>MLRSGARKRVYEIVRDSDDGKVIAKVFHVDAPGVEARVRHEFRLLESLDIDGVVKPIGLERLGDNLVLLLESVDSRNLRQFAGGRALEVRVFLPVAIRLVEILAAVHERGVIHQDIKPSNVLIERGTGAVHLADFGISVLLEDSHRRIHDPDLLAGTLPYLSPEQTGRTKRGVDFRSDLYSLGVTFYELLTGRRPFEAVTPLEIVHAHLARRPKPPRSWCPALPEVLSAMVMKLLEKAPELRYQSARGLLVDLERLAESLAAGEAEPDFALGLRDHAATLQFPHRLYGRAGEVERLAAALRAVVDGEGRRVVALEGGAGVGKSALVHSLDARVLAVEGELALGRFEAGESPRLYSGFASAFGELVGRVLTQSEDALAHWRERLGALLGPLAGVVAGLVPNLELVLGERPSAPAIEPGQARNRLQLAFGRLLSAFAEAGPLVLVLDDLHHADVASLELIDDLIQQPGPSVLFVLAYRGKDEASDRPIAALLETIERAGRPVERLALEPLAEAELGQLLADVLGRPLEELGELVQLLARKTGNNPLLVRQFLVHLVSERLLEPGARGWTWDLDALAAASLPEDVLGLLTARLDRLPEDARWVLCCAAHLGIAFDITLLARVAELDGEALAAALRSIEREGLIDAGSGSHRFAHEQLQVLARGFADVDRGAALHARIARELLAELGREGLGERLFELVDHLRGAEAGGQLEGDERVLLAELATEAGERALDNAAWAVARPYFEQATSLLDAQVLGARPTLRLRARFGRAQSLALTGDADGADAAFEALLEGELGSEDHSRVVARRVSILLIRQRAAEALEVGLAGLRRYGIHLPARCSTPRVVLWVARAWLQVKSVTREQWLARPALSDPNAIAASRIIEALKSPAYLEDKNLFVVLSGVHIHLGARAQLDPLAPIALSQIAIAAATALRQPVEAAQLCDHALALCEQPFIAAARAPVMSSAALFIWPLSRPFRSYEHELEPLVAQLAEAGELDLGGWSIVIGLGQTFYAGAHLADVIERGQRWQVEVDRWGSAEQRSSTARHLLLARLLTGELEDIDALIRREQGREANISALSMALDTSARMAAKVLLDRFDGAFADLAEDVEGFEQTLFGTWQIIPFAMWAAIVEVERWERARPTAERRRIRRRLRRYLSAARQYGQAAPENFGAMLEILRAESERLRGRGERAIAAYRRASDLAHAQDHPLLEGLACLRLADLARKLERRAEARGARDLALEAMRRLGARAVVARLEAASEDSLTRGLADDDQTHSSTSLFSESAFSGSSNSSSPGIFDLTTVVQTMNLISEDLRLEEVVGRVLDGAVTSAGADRGVLLLARGEVLGVVAHSDGRETRTEPEPVPIAELHDQLPMSVIHYVLRTGTPVILDDAASVPRFAGDSYISTNMVRSLLCLPIDKHERRVGALVLENRLSSHGFPSERLEILRFLVAQAASALDNAQLYDALQRSEARWRSLVSGAPDTILVMDTAGRVEFINHALGRFSTQALVGELAEALFEAESRPAWREAIREAVELADIRERELELLDEAGERRSFVARIAPVDSSSGRLLAILSDVSERKRLEQQVRQNQRLESLGTLAAGVAHEINNPIQGVMGYAELILDEARGQPAITEFATEITGESKRVMHIVRDLLTFSRQEREPDHERIAPQRIIDSTLPLVRTLMRKDGVELTVDVSPELPALSCHPQQIRQVIMNLLTNARDALNDRFGGEHPDKRITIRAAEVDEGGRRWIRFEVEDRGGGIPDAVRDRIFDPFFTTKPRDRGTGLGLSVSHGIAVEHGGQLGLDSEPGVGTTFHLLLPLDAGPLDELDAAQ</sequence>
<dbReference type="eggNOG" id="COG4191">
    <property type="taxonomic scope" value="Bacteria"/>
</dbReference>
<feature type="region of interest" description="Disordered" evidence="4">
    <location>
        <begin position="1255"/>
        <end position="1284"/>
    </location>
</feature>
<dbReference type="PROSITE" id="PS00108">
    <property type="entry name" value="PROTEIN_KINASE_ST"/>
    <property type="match status" value="1"/>
</dbReference>
<dbReference type="InterPro" id="IPR000700">
    <property type="entry name" value="PAS-assoc_C"/>
</dbReference>
<dbReference type="PANTHER" id="PTHR43642:SF1">
    <property type="entry name" value="HYBRID SIGNAL TRANSDUCTION HISTIDINE KINASE G"/>
    <property type="match status" value="1"/>
</dbReference>
<dbReference type="InterPro" id="IPR003594">
    <property type="entry name" value="HATPase_dom"/>
</dbReference>
<dbReference type="InterPro" id="IPR008271">
    <property type="entry name" value="Ser/Thr_kinase_AS"/>
</dbReference>
<dbReference type="SUPFAM" id="SSF56112">
    <property type="entry name" value="Protein kinase-like (PK-like)"/>
    <property type="match status" value="1"/>
</dbReference>
<evidence type="ECO:0000256" key="1">
    <source>
        <dbReference type="ARBA" id="ARBA00000085"/>
    </source>
</evidence>
<dbReference type="Pfam" id="PF08448">
    <property type="entry name" value="PAS_4"/>
    <property type="match status" value="1"/>
</dbReference>
<dbReference type="SMART" id="SM00220">
    <property type="entry name" value="S_TKc"/>
    <property type="match status" value="1"/>
</dbReference>
<dbReference type="SUPFAM" id="SSF52540">
    <property type="entry name" value="P-loop containing nucleoside triphosphate hydrolases"/>
    <property type="match status" value="1"/>
</dbReference>
<dbReference type="PROSITE" id="PS50011">
    <property type="entry name" value="PROTEIN_KINASE_DOM"/>
    <property type="match status" value="1"/>
</dbReference>
<dbReference type="eggNOG" id="COG3899">
    <property type="taxonomic scope" value="Bacteria"/>
</dbReference>
<dbReference type="InterPro" id="IPR041664">
    <property type="entry name" value="AAA_16"/>
</dbReference>
<dbReference type="InterPro" id="IPR053159">
    <property type="entry name" value="Hybrid_Histidine_Kinase"/>
</dbReference>
<dbReference type="GO" id="GO:0005524">
    <property type="term" value="F:ATP binding"/>
    <property type="evidence" value="ECO:0007669"/>
    <property type="project" value="InterPro"/>
</dbReference>
<evidence type="ECO:0000313" key="8">
    <source>
        <dbReference type="EMBL" id="EDM81413.1"/>
    </source>
</evidence>
<accession>A6FY34</accession>
<dbReference type="InterPro" id="IPR027417">
    <property type="entry name" value="P-loop_NTPase"/>
</dbReference>
<reference evidence="8 9" key="1">
    <citation type="submission" date="2007-06" db="EMBL/GenBank/DDBJ databases">
        <authorList>
            <person name="Shimkets L."/>
            <person name="Ferriera S."/>
            <person name="Johnson J."/>
            <person name="Kravitz S."/>
            <person name="Beeson K."/>
            <person name="Sutton G."/>
            <person name="Rogers Y.-H."/>
            <person name="Friedman R."/>
            <person name="Frazier M."/>
            <person name="Venter J.C."/>
        </authorList>
    </citation>
    <scope>NUCLEOTIDE SEQUENCE [LARGE SCALE GENOMIC DNA]</scope>
    <source>
        <strain evidence="8 9">SIR-1</strain>
    </source>
</reference>
<dbReference type="Pfam" id="PF00069">
    <property type="entry name" value="Pkinase"/>
    <property type="match status" value="1"/>
</dbReference>
<dbReference type="SMART" id="SM00388">
    <property type="entry name" value="HisKA"/>
    <property type="match status" value="1"/>
</dbReference>
<dbReference type="InterPro" id="IPR036097">
    <property type="entry name" value="HisK_dim/P_sf"/>
</dbReference>
<dbReference type="PROSITE" id="PS50113">
    <property type="entry name" value="PAC"/>
    <property type="match status" value="1"/>
</dbReference>
<dbReference type="STRING" id="391625.PPSIR1_39520"/>
<dbReference type="NCBIfam" id="TIGR00229">
    <property type="entry name" value="sensory_box"/>
    <property type="match status" value="1"/>
</dbReference>
<dbReference type="Gene3D" id="3.30.450.40">
    <property type="match status" value="1"/>
</dbReference>
<dbReference type="SUPFAM" id="SSF55874">
    <property type="entry name" value="ATPase domain of HSP90 chaperone/DNA topoisomerase II/histidine kinase"/>
    <property type="match status" value="1"/>
</dbReference>
<dbReference type="CDD" id="cd00082">
    <property type="entry name" value="HisKA"/>
    <property type="match status" value="1"/>
</dbReference>
<proteinExistence type="predicted"/>
<evidence type="ECO:0000313" key="9">
    <source>
        <dbReference type="Proteomes" id="UP000005801"/>
    </source>
</evidence>
<dbReference type="Gene3D" id="1.10.287.130">
    <property type="match status" value="1"/>
</dbReference>
<dbReference type="InterPro" id="IPR035965">
    <property type="entry name" value="PAS-like_dom_sf"/>
</dbReference>
<dbReference type="Gene3D" id="3.30.565.10">
    <property type="entry name" value="Histidine kinase-like ATPase, C-terminal domain"/>
    <property type="match status" value="1"/>
</dbReference>
<dbReference type="GO" id="GO:0009882">
    <property type="term" value="F:blue light photoreceptor activity"/>
    <property type="evidence" value="ECO:0007669"/>
    <property type="project" value="UniProtKB-ARBA"/>
</dbReference>
<dbReference type="InterPro" id="IPR005467">
    <property type="entry name" value="His_kinase_dom"/>
</dbReference>
<dbReference type="InterPro" id="IPR013656">
    <property type="entry name" value="PAS_4"/>
</dbReference>
<dbReference type="Pfam" id="PF01590">
    <property type="entry name" value="GAF"/>
    <property type="match status" value="1"/>
</dbReference>
<dbReference type="SMART" id="SM00387">
    <property type="entry name" value="HATPase_c"/>
    <property type="match status" value="1"/>
</dbReference>
<evidence type="ECO:0000259" key="6">
    <source>
        <dbReference type="PROSITE" id="PS50109"/>
    </source>
</evidence>
<evidence type="ECO:0000256" key="2">
    <source>
        <dbReference type="ARBA" id="ARBA00012438"/>
    </source>
</evidence>
<dbReference type="Proteomes" id="UP000005801">
    <property type="component" value="Unassembled WGS sequence"/>
</dbReference>
<feature type="compositionally biased region" description="Low complexity" evidence="4">
    <location>
        <begin position="1267"/>
        <end position="1284"/>
    </location>
</feature>
<dbReference type="InterPro" id="IPR036890">
    <property type="entry name" value="HATPase_C_sf"/>
</dbReference>
<name>A6FY34_9BACT</name>
<dbReference type="InterPro" id="IPR003661">
    <property type="entry name" value="HisK_dim/P_dom"/>
</dbReference>
<protein>
    <recommendedName>
        <fullName evidence="2">histidine kinase</fullName>
        <ecNumber evidence="2">2.7.13.3</ecNumber>
    </recommendedName>
</protein>
<organism evidence="8 9">
    <name type="scientific">Plesiocystis pacifica SIR-1</name>
    <dbReference type="NCBI Taxonomy" id="391625"/>
    <lineage>
        <taxon>Bacteria</taxon>
        <taxon>Pseudomonadati</taxon>
        <taxon>Myxococcota</taxon>
        <taxon>Polyangia</taxon>
        <taxon>Nannocystales</taxon>
        <taxon>Nannocystaceae</taxon>
        <taxon>Plesiocystis</taxon>
    </lineage>
</organism>
<dbReference type="PANTHER" id="PTHR43642">
    <property type="entry name" value="HYBRID SIGNAL TRANSDUCTION HISTIDINE KINASE G"/>
    <property type="match status" value="1"/>
</dbReference>
<comment type="catalytic activity">
    <reaction evidence="1">
        <text>ATP + protein L-histidine = ADP + protein N-phospho-L-histidine.</text>
        <dbReference type="EC" id="2.7.13.3"/>
    </reaction>
</comment>
<dbReference type="EC" id="2.7.13.3" evidence="2"/>
<evidence type="ECO:0000256" key="4">
    <source>
        <dbReference type="SAM" id="MobiDB-lite"/>
    </source>
</evidence>
<feature type="domain" description="Histidine kinase" evidence="6">
    <location>
        <begin position="1593"/>
        <end position="1814"/>
    </location>
</feature>
<dbReference type="InterPro" id="IPR003018">
    <property type="entry name" value="GAF"/>
</dbReference>
<keyword evidence="8" id="KW-0808">Transferase</keyword>
<dbReference type="SUPFAM" id="SSF55781">
    <property type="entry name" value="GAF domain-like"/>
    <property type="match status" value="1"/>
</dbReference>
<keyword evidence="3" id="KW-0597">Phosphoprotein</keyword>
<comment type="caution">
    <text evidence="8">The sequence shown here is derived from an EMBL/GenBank/DDBJ whole genome shotgun (WGS) entry which is preliminary data.</text>
</comment>
<dbReference type="Pfam" id="PF13191">
    <property type="entry name" value="AAA_16"/>
    <property type="match status" value="1"/>
</dbReference>
<dbReference type="EMBL" id="ABCS01000003">
    <property type="protein sequence ID" value="EDM81413.1"/>
    <property type="molecule type" value="Genomic_DNA"/>
</dbReference>
<dbReference type="SUPFAM" id="SSF55785">
    <property type="entry name" value="PYP-like sensor domain (PAS domain)"/>
    <property type="match status" value="1"/>
</dbReference>
<dbReference type="Gene3D" id="1.10.510.10">
    <property type="entry name" value="Transferase(Phosphotransferase) domain 1"/>
    <property type="match status" value="1"/>
</dbReference>
<evidence type="ECO:0000256" key="3">
    <source>
        <dbReference type="ARBA" id="ARBA00022553"/>
    </source>
</evidence>
<keyword evidence="9" id="KW-1185">Reference proteome</keyword>
<dbReference type="CDD" id="cd14014">
    <property type="entry name" value="STKc_PknB_like"/>
    <property type="match status" value="1"/>
</dbReference>
<dbReference type="Pfam" id="PF00512">
    <property type="entry name" value="HisKA"/>
    <property type="match status" value="1"/>
</dbReference>
<dbReference type="InterPro" id="IPR000014">
    <property type="entry name" value="PAS"/>
</dbReference>
<dbReference type="Gene3D" id="3.30.450.20">
    <property type="entry name" value="PAS domain"/>
    <property type="match status" value="1"/>
</dbReference>
<dbReference type="InterPro" id="IPR011009">
    <property type="entry name" value="Kinase-like_dom_sf"/>
</dbReference>
<feature type="domain" description="PAC" evidence="7">
    <location>
        <begin position="1531"/>
        <end position="1580"/>
    </location>
</feature>
<dbReference type="PRINTS" id="PR00344">
    <property type="entry name" value="BCTRLSENSOR"/>
</dbReference>
<dbReference type="SMART" id="SM00065">
    <property type="entry name" value="GAF"/>
    <property type="match status" value="1"/>
</dbReference>
<dbReference type="SUPFAM" id="SSF47384">
    <property type="entry name" value="Homodimeric domain of signal transducing histidine kinase"/>
    <property type="match status" value="1"/>
</dbReference>
<dbReference type="PROSITE" id="PS50109">
    <property type="entry name" value="HIS_KIN"/>
    <property type="match status" value="1"/>
</dbReference>
<dbReference type="Pfam" id="PF02518">
    <property type="entry name" value="HATPase_c"/>
    <property type="match status" value="1"/>
</dbReference>
<feature type="domain" description="Protein kinase" evidence="5">
    <location>
        <begin position="1"/>
        <end position="256"/>
    </location>
</feature>